<dbReference type="SMART" id="SM00855">
    <property type="entry name" value="PGAM"/>
    <property type="match status" value="1"/>
</dbReference>
<dbReference type="InParanoid" id="A0A0H2RL37"/>
<dbReference type="AlphaFoldDB" id="A0A0H2RL37"/>
<dbReference type="PANTHER" id="PTHR16469:SF51">
    <property type="entry name" value="TRANSCRIPTION FACTOR TAU 55 KDA SUBUNIT"/>
    <property type="match status" value="1"/>
</dbReference>
<proteinExistence type="predicted"/>
<dbReference type="InterPro" id="IPR029033">
    <property type="entry name" value="His_PPase_superfam"/>
</dbReference>
<dbReference type="OrthoDB" id="414418at2759"/>
<evidence type="ECO:0000256" key="1">
    <source>
        <dbReference type="SAM" id="MobiDB-lite"/>
    </source>
</evidence>
<organism evidence="2 3">
    <name type="scientific">Schizopora paradoxa</name>
    <dbReference type="NCBI Taxonomy" id="27342"/>
    <lineage>
        <taxon>Eukaryota</taxon>
        <taxon>Fungi</taxon>
        <taxon>Dikarya</taxon>
        <taxon>Basidiomycota</taxon>
        <taxon>Agaricomycotina</taxon>
        <taxon>Agaricomycetes</taxon>
        <taxon>Hymenochaetales</taxon>
        <taxon>Schizoporaceae</taxon>
        <taxon>Schizopora</taxon>
    </lineage>
</organism>
<dbReference type="EMBL" id="KQ085979">
    <property type="protein sequence ID" value="KLO12352.1"/>
    <property type="molecule type" value="Genomic_DNA"/>
</dbReference>
<dbReference type="PANTHER" id="PTHR16469">
    <property type="entry name" value="UBIQUITIN-ASSOCIATED AND SH3 DOMAIN-CONTAINING BA-RELATED"/>
    <property type="match status" value="1"/>
</dbReference>
<dbReference type="SUPFAM" id="SSF53254">
    <property type="entry name" value="Phosphoglycerate mutase-like"/>
    <property type="match status" value="1"/>
</dbReference>
<dbReference type="STRING" id="27342.A0A0H2RL37"/>
<dbReference type="InterPro" id="IPR013078">
    <property type="entry name" value="His_Pase_superF_clade-1"/>
</dbReference>
<name>A0A0H2RL37_9AGAM</name>
<evidence type="ECO:0000313" key="2">
    <source>
        <dbReference type="EMBL" id="KLO12352.1"/>
    </source>
</evidence>
<dbReference type="Pfam" id="PF00300">
    <property type="entry name" value="His_Phos_1"/>
    <property type="match status" value="1"/>
</dbReference>
<gene>
    <name evidence="2" type="ORF">SCHPADRAFT_905158</name>
</gene>
<accession>A0A0H2RL37</accession>
<protein>
    <submittedName>
        <fullName evidence="2">Phosphoglycerate mutase-like protein</fullName>
    </submittedName>
</protein>
<dbReference type="Proteomes" id="UP000053477">
    <property type="component" value="Unassembled WGS sequence"/>
</dbReference>
<sequence>MIETIYIVRHGHRASWFTHDWPNVTGVAKDPPIAEFGHEQAREVAKHFASLPLDKRPTIILSSPYIRCLQTAVPTSKALDLPVFVEHGLSEWYAPVEPETGLHPRPGGAKEVKKHIEQVDPVWKSTYYPSRKGEWIHELHSRCGEVLNILGAAIEEDYSGQHRNVLLFSHGAPIIAFTRELVGDRDLPLRIGCCSLTELSRKPGADSTSLVGMFEPVRLASGDHLAEGAQRCWGFDNYITKDGEAVLERGTDGSAAEDDSPTGNQRPKGIIIQTDTLSARM</sequence>
<evidence type="ECO:0000313" key="3">
    <source>
        <dbReference type="Proteomes" id="UP000053477"/>
    </source>
</evidence>
<dbReference type="InterPro" id="IPR051710">
    <property type="entry name" value="Phosphatase_SH3-domain"/>
</dbReference>
<dbReference type="Gene3D" id="3.40.50.1240">
    <property type="entry name" value="Phosphoglycerate mutase-like"/>
    <property type="match status" value="1"/>
</dbReference>
<reference evidence="2 3" key="1">
    <citation type="submission" date="2015-04" db="EMBL/GenBank/DDBJ databases">
        <title>Complete genome sequence of Schizopora paradoxa KUC8140, a cosmopolitan wood degrader in East Asia.</title>
        <authorList>
            <consortium name="DOE Joint Genome Institute"/>
            <person name="Min B."/>
            <person name="Park H."/>
            <person name="Jang Y."/>
            <person name="Kim J.-J."/>
            <person name="Kim K.H."/>
            <person name="Pangilinan J."/>
            <person name="Lipzen A."/>
            <person name="Riley R."/>
            <person name="Grigoriev I.V."/>
            <person name="Spatafora J.W."/>
            <person name="Choi I.-G."/>
        </authorList>
    </citation>
    <scope>NUCLEOTIDE SEQUENCE [LARGE SCALE GENOMIC DNA]</scope>
    <source>
        <strain evidence="2 3">KUC8140</strain>
    </source>
</reference>
<keyword evidence="3" id="KW-1185">Reference proteome</keyword>
<feature type="region of interest" description="Disordered" evidence="1">
    <location>
        <begin position="251"/>
        <end position="281"/>
    </location>
</feature>
<dbReference type="CDD" id="cd07067">
    <property type="entry name" value="HP_PGM_like"/>
    <property type="match status" value="1"/>
</dbReference>